<evidence type="ECO:0000313" key="3">
    <source>
        <dbReference type="Proteomes" id="UP001271274"/>
    </source>
</evidence>
<dbReference type="InterPro" id="IPR018958">
    <property type="entry name" value="Knr4/Smi1-like_dom"/>
</dbReference>
<comment type="caution">
    <text evidence="2">The sequence shown here is derived from an EMBL/GenBank/DDBJ whole genome shotgun (WGS) entry which is preliminary data.</text>
</comment>
<dbReference type="SMART" id="SM00860">
    <property type="entry name" value="SMI1_KNR4"/>
    <property type="match status" value="1"/>
</dbReference>
<gene>
    <name evidence="2" type="ORF">PV662_09585</name>
</gene>
<dbReference type="Gene3D" id="3.40.1580.10">
    <property type="entry name" value="SMI1/KNR4-like"/>
    <property type="match status" value="1"/>
</dbReference>
<proteinExistence type="predicted"/>
<sequence length="233" mass="25838">MGAVRTNWSGVRERVEALARVDEARQVFGAWDGFGSVGHHFRFADPLSEPEVAEAEAQWGVSLPAEYRDFLLEVGAGGAGPGYGLSMLRRTDAGWRWTAVDIALRHDYLGLPFATEEERGRVLFEHDARRPQGSGFASEEAFHDAYSAWMTAGDELFHRCTSGALKLSHEGCGYCAWLVLSGPERGGMWMDDRPGDGEFRPLGPPRARVGFADWYLHWVEGAEAAARPRSRPR</sequence>
<reference evidence="2 3" key="1">
    <citation type="journal article" date="2023" name="Microb. Genom.">
        <title>Mesoterricola silvestris gen. nov., sp. nov., Mesoterricola sediminis sp. nov., Geothrix oryzae sp. nov., Geothrix edaphica sp. nov., Geothrix rubra sp. nov., and Geothrix limicola sp. nov., six novel members of Acidobacteriota isolated from soils.</title>
        <authorList>
            <person name="Weisberg A.J."/>
            <person name="Pearce E."/>
            <person name="Kramer C.G."/>
            <person name="Chang J.H."/>
            <person name="Clarke C.R."/>
        </authorList>
    </citation>
    <scope>NUCLEOTIDE SEQUENCE [LARGE SCALE GENOMIC DNA]</scope>
    <source>
        <strain evidence="2 3">ID09-01A</strain>
    </source>
</reference>
<evidence type="ECO:0000259" key="1">
    <source>
        <dbReference type="SMART" id="SM00860"/>
    </source>
</evidence>
<dbReference type="RefSeq" id="WP_319056539.1">
    <property type="nucleotide sequence ID" value="NZ_JARAUR010000360.1"/>
</dbReference>
<name>A0ABU4NAA9_9ACTN</name>
<evidence type="ECO:0000313" key="2">
    <source>
        <dbReference type="EMBL" id="MDX3700008.1"/>
    </source>
</evidence>
<dbReference type="InterPro" id="IPR037883">
    <property type="entry name" value="Knr4/Smi1-like_sf"/>
</dbReference>
<feature type="domain" description="Knr4/Smi1-like" evidence="1">
    <location>
        <begin position="46"/>
        <end position="217"/>
    </location>
</feature>
<dbReference type="SUPFAM" id="SSF160631">
    <property type="entry name" value="SMI1/KNR4-like"/>
    <property type="match status" value="1"/>
</dbReference>
<organism evidence="2 3">
    <name type="scientific">Streptomyces europaeiscabiei</name>
    <dbReference type="NCBI Taxonomy" id="146819"/>
    <lineage>
        <taxon>Bacteria</taxon>
        <taxon>Bacillati</taxon>
        <taxon>Actinomycetota</taxon>
        <taxon>Actinomycetes</taxon>
        <taxon>Kitasatosporales</taxon>
        <taxon>Streptomycetaceae</taxon>
        <taxon>Streptomyces</taxon>
    </lineage>
</organism>
<dbReference type="EMBL" id="JARAYU010000002">
    <property type="protein sequence ID" value="MDX3700008.1"/>
    <property type="molecule type" value="Genomic_DNA"/>
</dbReference>
<protein>
    <submittedName>
        <fullName evidence="2">SMI1/KNR4 family protein</fullName>
    </submittedName>
</protein>
<dbReference type="Proteomes" id="UP001271274">
    <property type="component" value="Unassembled WGS sequence"/>
</dbReference>
<dbReference type="Pfam" id="PF09346">
    <property type="entry name" value="SMI1_KNR4"/>
    <property type="match status" value="1"/>
</dbReference>
<keyword evidence="3" id="KW-1185">Reference proteome</keyword>
<accession>A0ABU4NAA9</accession>